<sequence>MTSQELPQGMVRAPCQPGPHEGYMPGFGNDFETEALPGALPQGQNSPQK</sequence>
<dbReference type="Proteomes" id="UP000199541">
    <property type="component" value="Unassembled WGS sequence"/>
</dbReference>
<evidence type="ECO:0000259" key="2">
    <source>
        <dbReference type="Pfam" id="PF20510"/>
    </source>
</evidence>
<gene>
    <name evidence="3" type="ORF">SAMN05444006_12939</name>
</gene>
<feature type="non-terminal residue" evidence="3">
    <location>
        <position position="49"/>
    </location>
</feature>
<evidence type="ECO:0000256" key="1">
    <source>
        <dbReference type="SAM" id="MobiDB-lite"/>
    </source>
</evidence>
<accession>A0A1H3EI50</accession>
<dbReference type="RefSeq" id="WP_143037581.1">
    <property type="nucleotide sequence ID" value="NZ_FNOB01000029.1"/>
</dbReference>
<comment type="caution">
    <text evidence="3">The sequence shown here is derived from an EMBL/GenBank/DDBJ whole genome shotgun (WGS) entry which is preliminary data.</text>
</comment>
<evidence type="ECO:0000313" key="3">
    <source>
        <dbReference type="EMBL" id="SDX78381.1"/>
    </source>
</evidence>
<keyword evidence="4" id="KW-1185">Reference proteome</keyword>
<dbReference type="InterPro" id="IPR046452">
    <property type="entry name" value="HgmA_N"/>
</dbReference>
<dbReference type="EMBL" id="FNOB01000029">
    <property type="protein sequence ID" value="SDX78381.1"/>
    <property type="molecule type" value="Genomic_DNA"/>
</dbReference>
<dbReference type="InterPro" id="IPR011051">
    <property type="entry name" value="RmlC_Cupin_sf"/>
</dbReference>
<evidence type="ECO:0000313" key="4">
    <source>
        <dbReference type="Proteomes" id="UP000199541"/>
    </source>
</evidence>
<dbReference type="SUPFAM" id="SSF51182">
    <property type="entry name" value="RmlC-like cupins"/>
    <property type="match status" value="1"/>
</dbReference>
<feature type="region of interest" description="Disordered" evidence="1">
    <location>
        <begin position="1"/>
        <end position="49"/>
    </location>
</feature>
<organism evidence="3 4">
    <name type="scientific">Allgaiera indica</name>
    <dbReference type="NCBI Taxonomy" id="765699"/>
    <lineage>
        <taxon>Bacteria</taxon>
        <taxon>Pseudomonadati</taxon>
        <taxon>Pseudomonadota</taxon>
        <taxon>Alphaproteobacteria</taxon>
        <taxon>Rhodobacterales</taxon>
        <taxon>Paracoccaceae</taxon>
        <taxon>Allgaiera</taxon>
    </lineage>
</organism>
<protein>
    <submittedName>
        <fullName evidence="3">Homogentisate 1,2-dioxygenase</fullName>
    </submittedName>
</protein>
<dbReference type="Pfam" id="PF20510">
    <property type="entry name" value="HgmA_N"/>
    <property type="match status" value="1"/>
</dbReference>
<proteinExistence type="predicted"/>
<reference evidence="3 4" key="1">
    <citation type="submission" date="2016-10" db="EMBL/GenBank/DDBJ databases">
        <authorList>
            <person name="Varghese N."/>
            <person name="Submissions S."/>
        </authorList>
    </citation>
    <scope>NUCLEOTIDE SEQUENCE [LARGE SCALE GENOMIC DNA]</scope>
    <source>
        <strain evidence="3 4">DSM 24802</strain>
    </source>
</reference>
<name>A0A1H3EI50_9RHOB</name>
<feature type="domain" description="Homogentisate 1,2-dioxygenase N-terminal" evidence="2">
    <location>
        <begin position="23"/>
        <end position="49"/>
    </location>
</feature>